<dbReference type="PROSITE" id="PS50203">
    <property type="entry name" value="CALPAIN_CAT"/>
    <property type="match status" value="1"/>
</dbReference>
<dbReference type="Pfam" id="PF00648">
    <property type="entry name" value="Peptidase_C2"/>
    <property type="match status" value="1"/>
</dbReference>
<dbReference type="RefSeq" id="XP_001014886.3">
    <property type="nucleotide sequence ID" value="XM_001014886.3"/>
</dbReference>
<evidence type="ECO:0000256" key="2">
    <source>
        <dbReference type="ARBA" id="ARBA00022670"/>
    </source>
</evidence>
<reference evidence="10" key="1">
    <citation type="journal article" date="2006" name="PLoS Biol.">
        <title>Macronuclear genome sequence of the ciliate Tetrahymena thermophila, a model eukaryote.</title>
        <authorList>
            <person name="Eisen J.A."/>
            <person name="Coyne R.S."/>
            <person name="Wu M."/>
            <person name="Wu D."/>
            <person name="Thiagarajan M."/>
            <person name="Wortman J.R."/>
            <person name="Badger J.H."/>
            <person name="Ren Q."/>
            <person name="Amedeo P."/>
            <person name="Jones K.M."/>
            <person name="Tallon L.J."/>
            <person name="Delcher A.L."/>
            <person name="Salzberg S.L."/>
            <person name="Silva J.C."/>
            <person name="Haas B.J."/>
            <person name="Majoros W.H."/>
            <person name="Farzad M."/>
            <person name="Carlton J.M."/>
            <person name="Smith R.K. Jr."/>
            <person name="Garg J."/>
            <person name="Pearlman R.E."/>
            <person name="Karrer K.M."/>
            <person name="Sun L."/>
            <person name="Manning G."/>
            <person name="Elde N.C."/>
            <person name="Turkewitz A.P."/>
            <person name="Asai D.J."/>
            <person name="Wilkes D.E."/>
            <person name="Wang Y."/>
            <person name="Cai H."/>
            <person name="Collins K."/>
            <person name="Stewart B.A."/>
            <person name="Lee S.R."/>
            <person name="Wilamowska K."/>
            <person name="Weinberg Z."/>
            <person name="Ruzzo W.L."/>
            <person name="Wloga D."/>
            <person name="Gaertig J."/>
            <person name="Frankel J."/>
            <person name="Tsao C.-C."/>
            <person name="Gorovsky M.A."/>
            <person name="Keeling P.J."/>
            <person name="Waller R.F."/>
            <person name="Patron N.J."/>
            <person name="Cherry J.M."/>
            <person name="Stover N.A."/>
            <person name="Krieger C.J."/>
            <person name="del Toro C."/>
            <person name="Ryder H.F."/>
            <person name="Williamson S.C."/>
            <person name="Barbeau R.A."/>
            <person name="Hamilton E.P."/>
            <person name="Orias E."/>
        </authorList>
    </citation>
    <scope>NUCLEOTIDE SEQUENCE [LARGE SCALE GENOMIC DNA]</scope>
    <source>
        <strain evidence="10">SB210</strain>
    </source>
</reference>
<dbReference type="SMART" id="SM00230">
    <property type="entry name" value="CysPc"/>
    <property type="match status" value="1"/>
</dbReference>
<evidence type="ECO:0000256" key="3">
    <source>
        <dbReference type="ARBA" id="ARBA00022801"/>
    </source>
</evidence>
<dbReference type="GO" id="GO:0004198">
    <property type="term" value="F:calcium-dependent cysteine-type endopeptidase activity"/>
    <property type="evidence" value="ECO:0007669"/>
    <property type="project" value="InterPro"/>
</dbReference>
<dbReference type="GeneID" id="7829173"/>
<feature type="active site" evidence="5 6">
    <location>
        <position position="619"/>
    </location>
</feature>
<feature type="compositionally biased region" description="Polar residues" evidence="7">
    <location>
        <begin position="223"/>
        <end position="249"/>
    </location>
</feature>
<evidence type="ECO:0000313" key="10">
    <source>
        <dbReference type="Proteomes" id="UP000009168"/>
    </source>
</evidence>
<dbReference type="GO" id="GO:0006508">
    <property type="term" value="P:proteolysis"/>
    <property type="evidence" value="ECO:0007669"/>
    <property type="project" value="UniProtKB-KW"/>
</dbReference>
<sequence length="841" mass="96110">MSSNFFEVNDLLKGFGIQPLNIEQIGFGNNPAINLADKAPVSKPISIPQTQQKAYEFNTPKADYSSPYFQVGNINLGKDGKVRAESSNKYQPTSHGTSKFADDLSAKYKYNPAPVPTQTKDSLVYNPNKLSNLGTNLQYPATKLSNIGLGSHSNTALPNYTKDSYLNAKSPSNISRPSDSYLQPSNFAKYDTTSPLNTPNIPLVQQPSYNQDVNRIIADIKRNSGSSTGPNTPIQKDYSSPSSVPTPYNQYTGAGYSSNPISPHIQNDISPLNIKEPIKKPVDNLPYNVSSPYSNPSNVSNLPNPNKASNFSNFNNNYNYNQTPVTTNVNNNNMLNSSLLKSYISPFQSQHSKVNRPRLDQKYQSALKICMQTNSEFNDYEFPASEKSIAPPQNLNEYRSIKTWVRPRVIWGKEEFELYFKIIEPNDIQQGYLGDCAFLSTIAAIAETPSRIQRIFINESKSKYGLYGLNLVWKGVPVEVIVDDLIPVDSRNKPYFQQSKEKELWAFLIEKAWAKLHKNYHQLNGQLVKESMHDLTGAPVRNFDPRNCDPKVLWEKILKAKSQDLNRIICAGTLGEDTGDDNDPLKKHGLISGHAYSLIGAYEITLKSGYKEKLVKMRNPWGNFEWNKTYADKDYQWQNVTEEDKRRMEYLNEDDGTFFMKFDTFRQYYDSVDICYYYDDYNYFGVKCRSKCNEAKYFRVDLKKDAYCFFFVSQLSIRCFDEDYQFVNPKDQGHYSETKICVADSNGNIIHKIKGKKRDLFSPKYVDNEDRQRFKAGTYYVFVQVQWQRGATHSFGVGCYTKEADIKQVTQYDAKCLTSFTDKWSTQELYDNDIEKVYGRV</sequence>
<evidence type="ECO:0000259" key="8">
    <source>
        <dbReference type="PROSITE" id="PS50203"/>
    </source>
</evidence>
<dbReference type="InterPro" id="IPR038765">
    <property type="entry name" value="Papain-like_cys_pep_sf"/>
</dbReference>
<feature type="domain" description="Calpain catalytic" evidence="8">
    <location>
        <begin position="376"/>
        <end position="678"/>
    </location>
</feature>
<evidence type="ECO:0000313" key="9">
    <source>
        <dbReference type="EMBL" id="EAR94557.3"/>
    </source>
</evidence>
<accession>Q23D00</accession>
<evidence type="ECO:0000256" key="1">
    <source>
        <dbReference type="ARBA" id="ARBA00007623"/>
    </source>
</evidence>
<dbReference type="Proteomes" id="UP000009168">
    <property type="component" value="Unassembled WGS sequence"/>
</dbReference>
<dbReference type="CDD" id="cd00044">
    <property type="entry name" value="CysPc"/>
    <property type="match status" value="1"/>
</dbReference>
<dbReference type="KEGG" id="tet:TTHERM_00051890"/>
<dbReference type="eggNOG" id="KOG0045">
    <property type="taxonomic scope" value="Eukaryota"/>
</dbReference>
<dbReference type="InterPro" id="IPR022684">
    <property type="entry name" value="Calpain_cysteine_protease"/>
</dbReference>
<keyword evidence="4 6" id="KW-0788">Thiol protease</keyword>
<evidence type="ECO:0000256" key="6">
    <source>
        <dbReference type="PROSITE-ProRule" id="PRU00239"/>
    </source>
</evidence>
<keyword evidence="3 6" id="KW-0378">Hydrolase</keyword>
<gene>
    <name evidence="9" type="ORF">TTHERM_00051890</name>
</gene>
<dbReference type="InParanoid" id="Q23D00"/>
<evidence type="ECO:0000256" key="4">
    <source>
        <dbReference type="ARBA" id="ARBA00022807"/>
    </source>
</evidence>
<feature type="active site" evidence="5 6">
    <location>
        <position position="594"/>
    </location>
</feature>
<dbReference type="PANTHER" id="PTHR10183">
    <property type="entry name" value="CALPAIN"/>
    <property type="match status" value="1"/>
</dbReference>
<protein>
    <submittedName>
        <fullName evidence="9">Calpain family cysteine protease</fullName>
    </submittedName>
</protein>
<dbReference type="OrthoDB" id="268518at2759"/>
<keyword evidence="2 6" id="KW-0645">Protease</keyword>
<proteinExistence type="inferred from homology"/>
<keyword evidence="10" id="KW-1185">Reference proteome</keyword>
<dbReference type="PRINTS" id="PR00704">
    <property type="entry name" value="CALPAIN"/>
</dbReference>
<dbReference type="AlphaFoldDB" id="Q23D00"/>
<dbReference type="Gene3D" id="3.90.70.10">
    <property type="entry name" value="Cysteine proteinases"/>
    <property type="match status" value="1"/>
</dbReference>
<dbReference type="PANTHER" id="PTHR10183:SF379">
    <property type="entry name" value="CALPAIN-5"/>
    <property type="match status" value="1"/>
</dbReference>
<dbReference type="EMBL" id="GG662712">
    <property type="protein sequence ID" value="EAR94557.3"/>
    <property type="molecule type" value="Genomic_DNA"/>
</dbReference>
<feature type="active site" evidence="5 6">
    <location>
        <position position="436"/>
    </location>
</feature>
<name>Q23D00_TETTS</name>
<evidence type="ECO:0000256" key="7">
    <source>
        <dbReference type="SAM" id="MobiDB-lite"/>
    </source>
</evidence>
<dbReference type="InterPro" id="IPR001300">
    <property type="entry name" value="Peptidase_C2_calpain_cat"/>
</dbReference>
<feature type="region of interest" description="Disordered" evidence="7">
    <location>
        <begin position="221"/>
        <end position="249"/>
    </location>
</feature>
<evidence type="ECO:0000256" key="5">
    <source>
        <dbReference type="PIRSR" id="PIRSR622684-1"/>
    </source>
</evidence>
<dbReference type="SUPFAM" id="SSF54001">
    <property type="entry name" value="Cysteine proteinases"/>
    <property type="match status" value="1"/>
</dbReference>
<organism evidence="9 10">
    <name type="scientific">Tetrahymena thermophila (strain SB210)</name>
    <dbReference type="NCBI Taxonomy" id="312017"/>
    <lineage>
        <taxon>Eukaryota</taxon>
        <taxon>Sar</taxon>
        <taxon>Alveolata</taxon>
        <taxon>Ciliophora</taxon>
        <taxon>Intramacronucleata</taxon>
        <taxon>Oligohymenophorea</taxon>
        <taxon>Hymenostomatida</taxon>
        <taxon>Tetrahymenina</taxon>
        <taxon>Tetrahymenidae</taxon>
        <taxon>Tetrahymena</taxon>
    </lineage>
</organism>
<dbReference type="SMR" id="Q23D00"/>
<dbReference type="HOGENOM" id="CLU_334209_0_0_1"/>
<feature type="region of interest" description="Disordered" evidence="7">
    <location>
        <begin position="168"/>
        <end position="208"/>
    </location>
</feature>
<comment type="similarity">
    <text evidence="1">Belongs to the peptidase C2 family.</text>
</comment>